<sequence>MYMHTPALLTTLTGFVALAAANPLAAGANPVAPRVTPAVLLERHHLLAARDSSTSSTATPTTNTETADPKSVECASIYSSFENAGPTLPATLGSWYKTAQTYTLPPASEYDDAVVTGVCQETKTLTPPASLASAWASYTSASHSFNSARASAVHSAASSCGGAYSALIDVEAISDADSCTASIRALVSAVRSAVDAQTTGAPGNSTTAPAGVSSTTSSGGGPRETGYVAAAAAVVVGVAGVMAAL</sequence>
<reference evidence="3 4" key="1">
    <citation type="submission" date="2018-04" db="EMBL/GenBank/DDBJ databases">
        <authorList>
            <person name="Huttner S."/>
            <person name="Dainat J."/>
        </authorList>
    </citation>
    <scope>NUCLEOTIDE SEQUENCE [LARGE SCALE GENOMIC DNA]</scope>
</reference>
<evidence type="ECO:0000256" key="2">
    <source>
        <dbReference type="SAM" id="SignalP"/>
    </source>
</evidence>
<gene>
    <name evidence="3" type="ORF">TT172_LOCUS8114</name>
</gene>
<feature type="region of interest" description="Disordered" evidence="1">
    <location>
        <begin position="197"/>
        <end position="222"/>
    </location>
</feature>
<dbReference type="EMBL" id="OUUZ01000015">
    <property type="protein sequence ID" value="SPQ25695.1"/>
    <property type="molecule type" value="Genomic_DNA"/>
</dbReference>
<accession>A0A3S4CAG5</accession>
<feature type="compositionally biased region" description="Low complexity" evidence="1">
    <location>
        <begin position="205"/>
        <end position="217"/>
    </location>
</feature>
<organism evidence="3 4">
    <name type="scientific">Thermothielavioides terrestris</name>
    <dbReference type="NCBI Taxonomy" id="2587410"/>
    <lineage>
        <taxon>Eukaryota</taxon>
        <taxon>Fungi</taxon>
        <taxon>Dikarya</taxon>
        <taxon>Ascomycota</taxon>
        <taxon>Pezizomycotina</taxon>
        <taxon>Sordariomycetes</taxon>
        <taxon>Sordariomycetidae</taxon>
        <taxon>Sordariales</taxon>
        <taxon>Chaetomiaceae</taxon>
        <taxon>Thermothielavioides</taxon>
    </lineage>
</organism>
<evidence type="ECO:0000313" key="3">
    <source>
        <dbReference type="EMBL" id="SPQ25695.1"/>
    </source>
</evidence>
<keyword evidence="2" id="KW-0732">Signal</keyword>
<evidence type="ECO:0000256" key="1">
    <source>
        <dbReference type="SAM" id="MobiDB-lite"/>
    </source>
</evidence>
<proteinExistence type="predicted"/>
<dbReference type="Proteomes" id="UP000289323">
    <property type="component" value="Unassembled WGS sequence"/>
</dbReference>
<feature type="signal peptide" evidence="2">
    <location>
        <begin position="1"/>
        <end position="21"/>
    </location>
</feature>
<feature type="compositionally biased region" description="Low complexity" evidence="1">
    <location>
        <begin position="50"/>
        <end position="66"/>
    </location>
</feature>
<name>A0A3S4CAG5_9PEZI</name>
<feature type="region of interest" description="Disordered" evidence="1">
    <location>
        <begin position="50"/>
        <end position="69"/>
    </location>
</feature>
<dbReference type="AlphaFoldDB" id="A0A3S4CAG5"/>
<feature type="chain" id="PRO_5018683330" evidence="2">
    <location>
        <begin position="22"/>
        <end position="245"/>
    </location>
</feature>
<protein>
    <submittedName>
        <fullName evidence="3">F2971e8c-9036-427d-a505-e82fd71d7466</fullName>
    </submittedName>
</protein>
<evidence type="ECO:0000313" key="4">
    <source>
        <dbReference type="Proteomes" id="UP000289323"/>
    </source>
</evidence>